<sequence>MDWYDGEEDGSRGNNFGELYYPILYVSEFWITYDSLKEVNGGLKESKVDVTVEPVPMWKWQLQAGMEDSWRKQEAFSGEENTSNDLLRTMLIETNPWLLAVTAIVSILHTVFDILAFKNDISFYKNKKSLEGLSLRSMIVNCFFSIIILLYLADNDTSFMVLASNGVGLAIDIWKISKAISFKFEGGKIEWVEAQSYKKSRTKEYDEIATSHLLFVTMPLVAGYGMYSLFYQKHKGWYSWILNTLVGFIYMFGFVMMSPQLFINYKLQSVAHLNWRTMTYKSINTFIDDLFAFVIKMPIMHRLACLRDDVIFFIFCYQRWKYKVDYTRVNEFGQCVAPTEEMLVEREKEKVDEGVVVDGNADGAANDDDEEEEEVNIVDQSTTISSDVAGTVRRRRGARDKRD</sequence>
<protein>
    <submittedName>
        <fullName evidence="8">Uncharacterized protein</fullName>
    </submittedName>
</protein>
<comment type="subcellular location">
    <subcellularLocation>
        <location evidence="1">Membrane</location>
        <topology evidence="1">Multi-pass membrane protein</topology>
    </subcellularLocation>
</comment>
<keyword evidence="5 7" id="KW-0472">Membrane</keyword>
<gene>
    <name evidence="8" type="ORF">THAPSDRAFT_26874</name>
</gene>
<reference evidence="8 9" key="1">
    <citation type="journal article" date="2004" name="Science">
        <title>The genome of the diatom Thalassiosira pseudonana: ecology, evolution, and metabolism.</title>
        <authorList>
            <person name="Armbrust E.V."/>
            <person name="Berges J.A."/>
            <person name="Bowler C."/>
            <person name="Green B.R."/>
            <person name="Martinez D."/>
            <person name="Putnam N.H."/>
            <person name="Zhou S."/>
            <person name="Allen A.E."/>
            <person name="Apt K.E."/>
            <person name="Bechner M."/>
            <person name="Brzezinski M.A."/>
            <person name="Chaal B.K."/>
            <person name="Chiovitti A."/>
            <person name="Davis A.K."/>
            <person name="Demarest M.S."/>
            <person name="Detter J.C."/>
            <person name="Glavina T."/>
            <person name="Goodstein D."/>
            <person name="Hadi M.Z."/>
            <person name="Hellsten U."/>
            <person name="Hildebrand M."/>
            <person name="Jenkins B.D."/>
            <person name="Jurka J."/>
            <person name="Kapitonov V.V."/>
            <person name="Kroger N."/>
            <person name="Lau W.W."/>
            <person name="Lane T.W."/>
            <person name="Larimer F.W."/>
            <person name="Lippmeier J.C."/>
            <person name="Lucas S."/>
            <person name="Medina M."/>
            <person name="Montsant A."/>
            <person name="Obornik M."/>
            <person name="Parker M.S."/>
            <person name="Palenik B."/>
            <person name="Pazour G.J."/>
            <person name="Richardson P.M."/>
            <person name="Rynearson T.A."/>
            <person name="Saito M.A."/>
            <person name="Schwartz D.C."/>
            <person name="Thamatrakoln K."/>
            <person name="Valentin K."/>
            <person name="Vardi A."/>
            <person name="Wilkerson F.P."/>
            <person name="Rokhsar D.S."/>
        </authorList>
    </citation>
    <scope>NUCLEOTIDE SEQUENCE [LARGE SCALE GENOMIC DNA]</scope>
    <source>
        <strain evidence="8 9">CCMP1335</strain>
    </source>
</reference>
<keyword evidence="9" id="KW-1185">Reference proteome</keyword>
<feature type="transmembrane region" description="Helical" evidence="7">
    <location>
        <begin position="97"/>
        <end position="117"/>
    </location>
</feature>
<evidence type="ECO:0000256" key="7">
    <source>
        <dbReference type="SAM" id="Phobius"/>
    </source>
</evidence>
<evidence type="ECO:0000313" key="8">
    <source>
        <dbReference type="EMBL" id="EED96134.1"/>
    </source>
</evidence>
<dbReference type="HOGENOM" id="CLU_019907_1_0_1"/>
<dbReference type="Pfam" id="PF05602">
    <property type="entry name" value="CLPTM1"/>
    <property type="match status" value="1"/>
</dbReference>
<dbReference type="InterPro" id="IPR008429">
    <property type="entry name" value="CLPTM1"/>
</dbReference>
<organism evidence="8 9">
    <name type="scientific">Thalassiosira pseudonana</name>
    <name type="common">Marine diatom</name>
    <name type="synonym">Cyclotella nana</name>
    <dbReference type="NCBI Taxonomy" id="35128"/>
    <lineage>
        <taxon>Eukaryota</taxon>
        <taxon>Sar</taxon>
        <taxon>Stramenopiles</taxon>
        <taxon>Ochrophyta</taxon>
        <taxon>Bacillariophyta</taxon>
        <taxon>Coscinodiscophyceae</taxon>
        <taxon>Thalassiosirophycidae</taxon>
        <taxon>Thalassiosirales</taxon>
        <taxon>Thalassiosiraceae</taxon>
        <taxon>Thalassiosira</taxon>
    </lineage>
</organism>
<feature type="transmembrane region" description="Helical" evidence="7">
    <location>
        <begin position="133"/>
        <end position="153"/>
    </location>
</feature>
<evidence type="ECO:0000256" key="4">
    <source>
        <dbReference type="ARBA" id="ARBA00022989"/>
    </source>
</evidence>
<dbReference type="GO" id="GO:0016020">
    <property type="term" value="C:membrane"/>
    <property type="evidence" value="ECO:0007669"/>
    <property type="project" value="UniProtKB-SubCell"/>
</dbReference>
<feature type="region of interest" description="Disordered" evidence="6">
    <location>
        <begin position="355"/>
        <end position="403"/>
    </location>
</feature>
<feature type="transmembrane region" description="Helical" evidence="7">
    <location>
        <begin position="208"/>
        <end position="231"/>
    </location>
</feature>
<dbReference type="PANTHER" id="PTHR21347:SF0">
    <property type="entry name" value="LIPID SCRAMBLASE CLPTM1L"/>
    <property type="match status" value="1"/>
</dbReference>
<dbReference type="InParanoid" id="B8BSI8"/>
<evidence type="ECO:0000256" key="5">
    <source>
        <dbReference type="ARBA" id="ARBA00023136"/>
    </source>
</evidence>
<feature type="compositionally biased region" description="Low complexity" evidence="6">
    <location>
        <begin position="355"/>
        <end position="364"/>
    </location>
</feature>
<evidence type="ECO:0000313" key="9">
    <source>
        <dbReference type="Proteomes" id="UP000001449"/>
    </source>
</evidence>
<dbReference type="EMBL" id="CM000638">
    <property type="protein sequence ID" value="EED96134.1"/>
    <property type="molecule type" value="Genomic_DNA"/>
</dbReference>
<name>B8BSI8_THAPS</name>
<dbReference type="STRING" id="35128.B8BSI8"/>
<dbReference type="PANTHER" id="PTHR21347">
    <property type="entry name" value="CLEFT LIP AND PALATE ASSOCIATED TRANSMEMBRANE PROTEIN-RELATED"/>
    <property type="match status" value="1"/>
</dbReference>
<dbReference type="KEGG" id="tps:THAPSDRAFT_26874"/>
<dbReference type="GeneID" id="7452584"/>
<feature type="compositionally biased region" description="Basic residues" evidence="6">
    <location>
        <begin position="392"/>
        <end position="403"/>
    </location>
</feature>
<dbReference type="PaxDb" id="35128-Thaps26874"/>
<dbReference type="OMA" id="STNIRYG"/>
<evidence type="ECO:0000256" key="2">
    <source>
        <dbReference type="ARBA" id="ARBA00009310"/>
    </source>
</evidence>
<comment type="similarity">
    <text evidence="2">Belongs to the CLPTM1 family.</text>
</comment>
<dbReference type="RefSeq" id="XP_002286493.1">
    <property type="nucleotide sequence ID" value="XM_002286457.1"/>
</dbReference>
<dbReference type="Proteomes" id="UP000001449">
    <property type="component" value="Chromosome 1"/>
</dbReference>
<evidence type="ECO:0000256" key="3">
    <source>
        <dbReference type="ARBA" id="ARBA00022692"/>
    </source>
</evidence>
<dbReference type="eggNOG" id="KOG2489">
    <property type="taxonomic scope" value="Eukaryota"/>
</dbReference>
<proteinExistence type="inferred from homology"/>
<accession>B8BSI8</accession>
<keyword evidence="3 7" id="KW-0812">Transmembrane</keyword>
<feature type="transmembrane region" description="Helical" evidence="7">
    <location>
        <begin position="237"/>
        <end position="257"/>
    </location>
</feature>
<dbReference type="AlphaFoldDB" id="B8BSI8"/>
<reference evidence="8 9" key="2">
    <citation type="journal article" date="2008" name="Nature">
        <title>The Phaeodactylum genome reveals the evolutionary history of diatom genomes.</title>
        <authorList>
            <person name="Bowler C."/>
            <person name="Allen A.E."/>
            <person name="Badger J.H."/>
            <person name="Grimwood J."/>
            <person name="Jabbari K."/>
            <person name="Kuo A."/>
            <person name="Maheswari U."/>
            <person name="Martens C."/>
            <person name="Maumus F."/>
            <person name="Otillar R.P."/>
            <person name="Rayko E."/>
            <person name="Salamov A."/>
            <person name="Vandepoele K."/>
            <person name="Beszteri B."/>
            <person name="Gruber A."/>
            <person name="Heijde M."/>
            <person name="Katinka M."/>
            <person name="Mock T."/>
            <person name="Valentin K."/>
            <person name="Verret F."/>
            <person name="Berges J.A."/>
            <person name="Brownlee C."/>
            <person name="Cadoret J.P."/>
            <person name="Chiovitti A."/>
            <person name="Choi C.J."/>
            <person name="Coesel S."/>
            <person name="De Martino A."/>
            <person name="Detter J.C."/>
            <person name="Durkin C."/>
            <person name="Falciatore A."/>
            <person name="Fournet J."/>
            <person name="Haruta M."/>
            <person name="Huysman M.J."/>
            <person name="Jenkins B.D."/>
            <person name="Jiroutova K."/>
            <person name="Jorgensen R.E."/>
            <person name="Joubert Y."/>
            <person name="Kaplan A."/>
            <person name="Kroger N."/>
            <person name="Kroth P.G."/>
            <person name="La Roche J."/>
            <person name="Lindquist E."/>
            <person name="Lommer M."/>
            <person name="Martin-Jezequel V."/>
            <person name="Lopez P.J."/>
            <person name="Lucas S."/>
            <person name="Mangogna M."/>
            <person name="McGinnis K."/>
            <person name="Medlin L.K."/>
            <person name="Montsant A."/>
            <person name="Oudot-Le Secq M.P."/>
            <person name="Napoli C."/>
            <person name="Obornik M."/>
            <person name="Parker M.S."/>
            <person name="Petit J.L."/>
            <person name="Porcel B.M."/>
            <person name="Poulsen N."/>
            <person name="Robison M."/>
            <person name="Rychlewski L."/>
            <person name="Rynearson T.A."/>
            <person name="Schmutz J."/>
            <person name="Shapiro H."/>
            <person name="Siaut M."/>
            <person name="Stanley M."/>
            <person name="Sussman M.R."/>
            <person name="Taylor A.R."/>
            <person name="Vardi A."/>
            <person name="von Dassow P."/>
            <person name="Vyverman W."/>
            <person name="Willis A."/>
            <person name="Wyrwicz L.S."/>
            <person name="Rokhsar D.S."/>
            <person name="Weissenbach J."/>
            <person name="Armbrust E.V."/>
            <person name="Green B.R."/>
            <person name="Van de Peer Y."/>
            <person name="Grigoriev I.V."/>
        </authorList>
    </citation>
    <scope>NUCLEOTIDE SEQUENCE [LARGE SCALE GENOMIC DNA]</scope>
    <source>
        <strain evidence="8 9">CCMP1335</strain>
    </source>
</reference>
<keyword evidence="4 7" id="KW-1133">Transmembrane helix</keyword>
<evidence type="ECO:0000256" key="1">
    <source>
        <dbReference type="ARBA" id="ARBA00004141"/>
    </source>
</evidence>
<evidence type="ECO:0000256" key="6">
    <source>
        <dbReference type="SAM" id="MobiDB-lite"/>
    </source>
</evidence>
<feature type="compositionally biased region" description="Acidic residues" evidence="6">
    <location>
        <begin position="365"/>
        <end position="376"/>
    </location>
</feature>